<feature type="domain" description="Oxidoreductase molybdopterin-binding" evidence="2">
    <location>
        <begin position="59"/>
        <end position="143"/>
    </location>
</feature>
<keyword evidence="6" id="KW-1185">Reference proteome</keyword>
<dbReference type="GeneID" id="38470168"/>
<dbReference type="Gene3D" id="3.90.420.10">
    <property type="entry name" value="Oxidoreductase, molybdopterin-binding domain"/>
    <property type="match status" value="1"/>
</dbReference>
<dbReference type="KEGG" id="haer:DU502_02740"/>
<dbReference type="InterPro" id="IPR000572">
    <property type="entry name" value="OxRdtase_Mopterin-bd_dom"/>
</dbReference>
<dbReference type="OrthoDB" id="230884at2157"/>
<dbReference type="Proteomes" id="UP000282007">
    <property type="component" value="Chromosome"/>
</dbReference>
<evidence type="ECO:0000313" key="6">
    <source>
        <dbReference type="Proteomes" id="UP000282007"/>
    </source>
</evidence>
<sequence>MDHPDSADESSRAVPTQSPSDSPHVTLVAGDDRRVVDPADAPWRTVTDSFLCASGERWGGEWRGVPVAWLLERAPGDDAATHLRIHGAGDHVACVSLADALGGVLAVERGDDRLPPADRPRFVAPGVVAARTVKAVRRLELIELAPDEDAEAYEALANVD</sequence>
<reference evidence="4" key="3">
    <citation type="submission" date="2018-10" db="EMBL/GenBank/DDBJ databases">
        <authorList>
            <person name="Whitman W."/>
            <person name="Huntemann M."/>
            <person name="Clum A."/>
            <person name="Pillay M."/>
            <person name="Palaniappan K."/>
            <person name="Varghese N."/>
            <person name="Mikhailova N."/>
            <person name="Stamatis D."/>
            <person name="Reddy T."/>
            <person name="Daum C."/>
            <person name="Shapiro N."/>
            <person name="Ivanova N."/>
            <person name="Kyrpides N."/>
            <person name="Woyke T."/>
        </authorList>
    </citation>
    <scope>NUCLEOTIDE SEQUENCE</scope>
    <source>
        <strain evidence="4">CGMCC 1.10124</strain>
    </source>
</reference>
<dbReference type="AlphaFoldDB" id="A0A3M0DRF3"/>
<dbReference type="Proteomes" id="UP000277326">
    <property type="component" value="Unassembled WGS sequence"/>
</dbReference>
<dbReference type="EMBL" id="REFS01000002">
    <property type="protein sequence ID" value="RMB24005.1"/>
    <property type="molecule type" value="Genomic_DNA"/>
</dbReference>
<feature type="compositionally biased region" description="Polar residues" evidence="1">
    <location>
        <begin position="13"/>
        <end position="23"/>
    </location>
</feature>
<feature type="region of interest" description="Disordered" evidence="1">
    <location>
        <begin position="1"/>
        <end position="33"/>
    </location>
</feature>
<reference evidence="3 6" key="2">
    <citation type="submission" date="2018-07" db="EMBL/GenBank/DDBJ databases">
        <title>Genome sequences of Haloplanus aerogenes JCM 16430T.</title>
        <authorList>
            <person name="Kim Y.B."/>
            <person name="Roh S.W."/>
        </authorList>
    </citation>
    <scope>NUCLEOTIDE SEQUENCE [LARGE SCALE GENOMIC DNA]</scope>
    <source>
        <strain evidence="3 6">JCM 16430</strain>
    </source>
</reference>
<dbReference type="RefSeq" id="WP_121919897.1">
    <property type="nucleotide sequence ID" value="NZ_CP034145.1"/>
</dbReference>
<evidence type="ECO:0000313" key="3">
    <source>
        <dbReference type="EMBL" id="AZH24359.1"/>
    </source>
</evidence>
<dbReference type="Pfam" id="PF00174">
    <property type="entry name" value="Oxidored_molyb"/>
    <property type="match status" value="1"/>
</dbReference>
<feature type="compositionally biased region" description="Basic and acidic residues" evidence="1">
    <location>
        <begin position="1"/>
        <end position="11"/>
    </location>
</feature>
<reference evidence="4 5" key="1">
    <citation type="journal article" date="2015" name="Stand. Genomic Sci.">
        <title>Genomic Encyclopedia of Bacterial and Archaeal Type Strains, Phase III: the genomes of soil and plant-associated and newly described type strains.</title>
        <authorList>
            <person name="Whitman W.B."/>
            <person name="Woyke T."/>
            <person name="Klenk H.P."/>
            <person name="Zhou Y."/>
            <person name="Lilburn T.G."/>
            <person name="Beck B.J."/>
            <person name="De Vos P."/>
            <person name="Vandamme P."/>
            <person name="Eisen J.A."/>
            <person name="Garrity G."/>
            <person name="Hugenholtz P."/>
            <person name="Kyrpides N.C."/>
        </authorList>
    </citation>
    <scope>NUCLEOTIDE SEQUENCE [LARGE SCALE GENOMIC DNA]</scope>
    <source>
        <strain evidence="4 5">CGMCC 1.10124</strain>
    </source>
</reference>
<organism evidence="4 5">
    <name type="scientific">Haloplanus aerogenes</name>
    <dbReference type="NCBI Taxonomy" id="660522"/>
    <lineage>
        <taxon>Archaea</taxon>
        <taxon>Methanobacteriati</taxon>
        <taxon>Methanobacteriota</taxon>
        <taxon>Stenosarchaea group</taxon>
        <taxon>Halobacteria</taxon>
        <taxon>Halobacteriales</taxon>
        <taxon>Haloferacaceae</taxon>
        <taxon>Haloplanus</taxon>
    </lineage>
</organism>
<protein>
    <submittedName>
        <fullName evidence="4">Molybdopterin-dependent oxidoreductase-like protein</fullName>
    </submittedName>
    <submittedName>
        <fullName evidence="3">Pterin operon protein</fullName>
    </submittedName>
</protein>
<name>A0A3M0DRF3_9EURY</name>
<accession>A0A3M0DRF3</accession>
<dbReference type="InterPro" id="IPR036374">
    <property type="entry name" value="OxRdtase_Mopterin-bd_sf"/>
</dbReference>
<dbReference type="EMBL" id="CP034145">
    <property type="protein sequence ID" value="AZH24359.1"/>
    <property type="molecule type" value="Genomic_DNA"/>
</dbReference>
<evidence type="ECO:0000313" key="5">
    <source>
        <dbReference type="Proteomes" id="UP000277326"/>
    </source>
</evidence>
<proteinExistence type="predicted"/>
<dbReference type="SUPFAM" id="SSF56524">
    <property type="entry name" value="Oxidoreductase molybdopterin-binding domain"/>
    <property type="match status" value="1"/>
</dbReference>
<evidence type="ECO:0000256" key="1">
    <source>
        <dbReference type="SAM" id="MobiDB-lite"/>
    </source>
</evidence>
<evidence type="ECO:0000259" key="2">
    <source>
        <dbReference type="Pfam" id="PF00174"/>
    </source>
</evidence>
<gene>
    <name evidence="4" type="ORF">ATH50_1238</name>
    <name evidence="3" type="ORF">DU502_02740</name>
</gene>
<evidence type="ECO:0000313" key="4">
    <source>
        <dbReference type="EMBL" id="RMB24005.1"/>
    </source>
</evidence>